<dbReference type="EMBL" id="MH629685">
    <property type="protein sequence ID" value="AXN58410.1"/>
    <property type="molecule type" value="Genomic_DNA"/>
</dbReference>
<organism evidence="2">
    <name type="scientific">Synechococcus virus S-PRM1</name>
    <dbReference type="NCBI Taxonomy" id="2100130"/>
    <lineage>
        <taxon>Viruses</taxon>
        <taxon>Duplodnaviria</taxon>
        <taxon>Heunggongvirae</taxon>
        <taxon>Uroviricota</taxon>
        <taxon>Caudoviricetes</taxon>
        <taxon>Pantevenvirales</taxon>
        <taxon>Kyanoviridae</taxon>
        <taxon>Makelovirus</taxon>
        <taxon>Makelovirus prm1</taxon>
    </lineage>
</organism>
<feature type="region of interest" description="Disordered" evidence="1">
    <location>
        <begin position="138"/>
        <end position="158"/>
    </location>
</feature>
<evidence type="ECO:0000256" key="1">
    <source>
        <dbReference type="SAM" id="MobiDB-lite"/>
    </source>
</evidence>
<feature type="compositionally biased region" description="Basic residues" evidence="1">
    <location>
        <begin position="145"/>
        <end position="158"/>
    </location>
</feature>
<dbReference type="RefSeq" id="YP_010097847.1">
    <property type="nucleotide sequence ID" value="NC_055761.1"/>
</dbReference>
<accession>A0A346FKA5</accession>
<name>A0A346FKA5_9CAUD</name>
<dbReference type="Gene3D" id="1.10.530.10">
    <property type="match status" value="1"/>
</dbReference>
<reference evidence="2" key="1">
    <citation type="submission" date="2018-07" db="EMBL/GenBank/DDBJ databases">
        <title>Complete genome sequence of the cyanophage S-PRM1 isolated from Singapore coastal waters.</title>
        <authorList>
            <person name="Chenard C."/>
            <person name="Kolundzija S."/>
            <person name="Lauro F.M."/>
        </authorList>
    </citation>
    <scope>NUCLEOTIDE SEQUENCE [LARGE SCALE GENOMIC DNA]</scope>
</reference>
<protein>
    <submittedName>
        <fullName evidence="2">Uncharacterized protein</fullName>
    </submittedName>
</protein>
<dbReference type="Proteomes" id="UP000259950">
    <property type="component" value="Segment"/>
</dbReference>
<evidence type="ECO:0000313" key="2">
    <source>
        <dbReference type="EMBL" id="AXN58410.1"/>
    </source>
</evidence>
<keyword evidence="3" id="KW-1185">Reference proteome</keyword>
<dbReference type="KEGG" id="vg:65115514"/>
<dbReference type="GeneID" id="65115514"/>
<evidence type="ECO:0000313" key="3">
    <source>
        <dbReference type="Proteomes" id="UP000259950"/>
    </source>
</evidence>
<proteinExistence type="predicted"/>
<sequence>MAIQQVKSFFSGFTKFLLGKALNRDDRLGNRENRKKLAARAFLEGYEPDDRLFAKGPDDAPDVFMPEPLVEPVQTYLPPQPQAPQLVGATTGAVGEEFVVREIERIDANVNAIALAMEANAKADADYRQSIIRQQKDRLAQRGAARSRRRSSRSRGVRNFLSRRARGLSRGITSSFDGFKGNFAAFAALEAVDQLQKRFDTIVDNVMNMIPEQLRQMLGLEPRPEEREKTKVTPGTITNTDLSSLMRRISGGEGGIDSYNTGTAGSQAGYKPPKPISQMTVGQIMRDQADGKLFAVGKYQITPETMKGFIETMRIGKGEIFNEELQNKFGRYFTEFKRPVVGQYLRGEGPTLEEALIAVAAEFASVGVPRDMKQGEYVPYSRYLGGPIPSRDIRKGESLYVGYGGNAAQAGAMEDIRNILENMRSSAVTKQKVANAYDFPMEIAIDKKYIPIATFGEGMSMMEPTIVDLRTKEFSSPGGAAASSDFDVSKVILDPFINPSEYANLLGVN</sequence>